<dbReference type="Proteomes" id="UP000185639">
    <property type="component" value="Unassembled WGS sequence"/>
</dbReference>
<dbReference type="SUPFAM" id="SSF118001">
    <property type="entry name" value="YehU-like"/>
    <property type="match status" value="1"/>
</dbReference>
<dbReference type="STRING" id="484498.SAMN05421686_106129"/>
<evidence type="ECO:0000256" key="1">
    <source>
        <dbReference type="ARBA" id="ARBA00006450"/>
    </source>
</evidence>
<protein>
    <recommendedName>
        <fullName evidence="4">Cytoplasmic protein</fullName>
    </recommendedName>
</protein>
<dbReference type="Pfam" id="PF06794">
    <property type="entry name" value="UPF0270"/>
    <property type="match status" value="1"/>
</dbReference>
<keyword evidence="3" id="KW-1185">Reference proteome</keyword>
<dbReference type="Gene3D" id="1.10.10.610">
    <property type="entry name" value="YehU-like"/>
    <property type="match status" value="1"/>
</dbReference>
<name>A0A1N7N1X3_9GAMM</name>
<gene>
    <name evidence="2" type="ORF">SAMN05421686_106129</name>
</gene>
<accession>A0A1N7N1X3</accession>
<organism evidence="2 3">
    <name type="scientific">Thalassolituus maritimus</name>
    <dbReference type="NCBI Taxonomy" id="484498"/>
    <lineage>
        <taxon>Bacteria</taxon>
        <taxon>Pseudomonadati</taxon>
        <taxon>Pseudomonadota</taxon>
        <taxon>Gammaproteobacteria</taxon>
        <taxon>Oceanospirillales</taxon>
        <taxon>Oceanospirillaceae</taxon>
        <taxon>Thalassolituus</taxon>
    </lineage>
</organism>
<dbReference type="AlphaFoldDB" id="A0A1N7N1X3"/>
<evidence type="ECO:0000313" key="2">
    <source>
        <dbReference type="EMBL" id="SIS92377.1"/>
    </source>
</evidence>
<proteinExistence type="inferred from homology"/>
<evidence type="ECO:0000313" key="3">
    <source>
        <dbReference type="Proteomes" id="UP000185639"/>
    </source>
</evidence>
<dbReference type="InterPro" id="IPR010648">
    <property type="entry name" value="UPF0270"/>
</dbReference>
<reference evidence="3" key="1">
    <citation type="submission" date="2017-01" db="EMBL/GenBank/DDBJ databases">
        <authorList>
            <person name="Varghese N."/>
            <person name="Submissions S."/>
        </authorList>
    </citation>
    <scope>NUCLEOTIDE SEQUENCE [LARGE SCALE GENOMIC DNA]</scope>
    <source>
        <strain evidence="3">DSM 24913</strain>
    </source>
</reference>
<sequence>MLLQSDFHSGDGQAPEEGVIRVPYDRLSADALDGIIEEFVSREGTDYGDYNYSFDDKKEQVREQIRRGQVVILFDPVGETCQLALLDQLPPGL</sequence>
<comment type="similarity">
    <text evidence="1">Belongs to the UPF0270 family.</text>
</comment>
<dbReference type="EMBL" id="FTOH01000006">
    <property type="protein sequence ID" value="SIS92377.1"/>
    <property type="molecule type" value="Genomic_DNA"/>
</dbReference>
<dbReference type="InterPro" id="IPR036685">
    <property type="entry name" value="YehU-like_sf"/>
</dbReference>
<evidence type="ECO:0008006" key="4">
    <source>
        <dbReference type="Google" id="ProtNLM"/>
    </source>
</evidence>